<dbReference type="Proteomes" id="UP000299102">
    <property type="component" value="Unassembled WGS sequence"/>
</dbReference>
<gene>
    <name evidence="1" type="ORF">EVAR_34206_1</name>
</gene>
<protein>
    <submittedName>
        <fullName evidence="1">Uncharacterized protein</fullName>
    </submittedName>
</protein>
<organism evidence="1 2">
    <name type="scientific">Eumeta variegata</name>
    <name type="common">Bagworm moth</name>
    <name type="synonym">Eumeta japonica</name>
    <dbReference type="NCBI Taxonomy" id="151549"/>
    <lineage>
        <taxon>Eukaryota</taxon>
        <taxon>Metazoa</taxon>
        <taxon>Ecdysozoa</taxon>
        <taxon>Arthropoda</taxon>
        <taxon>Hexapoda</taxon>
        <taxon>Insecta</taxon>
        <taxon>Pterygota</taxon>
        <taxon>Neoptera</taxon>
        <taxon>Endopterygota</taxon>
        <taxon>Lepidoptera</taxon>
        <taxon>Glossata</taxon>
        <taxon>Ditrysia</taxon>
        <taxon>Tineoidea</taxon>
        <taxon>Psychidae</taxon>
        <taxon>Oiketicinae</taxon>
        <taxon>Eumeta</taxon>
    </lineage>
</organism>
<sequence length="118" mass="12949">MQAICLNDGRAEVGSLRNCCTSNAIGKPRRSELSLFMHYLGYQADMFPTTAASFLKIRGKTTRLATLTRASGRIERCLMNGASGGGRRAGFYVTAAFLPYETPYASRDTQISKQEITL</sequence>
<dbReference type="AlphaFoldDB" id="A0A4C1WH38"/>
<name>A0A4C1WH38_EUMVA</name>
<proteinExistence type="predicted"/>
<keyword evidence="2" id="KW-1185">Reference proteome</keyword>
<comment type="caution">
    <text evidence="1">The sequence shown here is derived from an EMBL/GenBank/DDBJ whole genome shotgun (WGS) entry which is preliminary data.</text>
</comment>
<evidence type="ECO:0000313" key="2">
    <source>
        <dbReference type="Proteomes" id="UP000299102"/>
    </source>
</evidence>
<accession>A0A4C1WH38</accession>
<dbReference type="EMBL" id="BGZK01000570">
    <property type="protein sequence ID" value="GBP50698.1"/>
    <property type="molecule type" value="Genomic_DNA"/>
</dbReference>
<evidence type="ECO:0000313" key="1">
    <source>
        <dbReference type="EMBL" id="GBP50698.1"/>
    </source>
</evidence>
<reference evidence="1 2" key="1">
    <citation type="journal article" date="2019" name="Commun. Biol.">
        <title>The bagworm genome reveals a unique fibroin gene that provides high tensile strength.</title>
        <authorList>
            <person name="Kono N."/>
            <person name="Nakamura H."/>
            <person name="Ohtoshi R."/>
            <person name="Tomita M."/>
            <person name="Numata K."/>
            <person name="Arakawa K."/>
        </authorList>
    </citation>
    <scope>NUCLEOTIDE SEQUENCE [LARGE SCALE GENOMIC DNA]</scope>
</reference>